<evidence type="ECO:0000313" key="1">
    <source>
        <dbReference type="EMBL" id="KAG2911917.1"/>
    </source>
</evidence>
<comment type="caution">
    <text evidence="1">The sequence shown here is derived from an EMBL/GenBank/DDBJ whole genome shotgun (WGS) entry which is preliminary data.</text>
</comment>
<dbReference type="AlphaFoldDB" id="A0A8T1K8X1"/>
<dbReference type="Proteomes" id="UP000736787">
    <property type="component" value="Unassembled WGS sequence"/>
</dbReference>
<gene>
    <name evidence="1" type="ORF">PC117_g19043</name>
</gene>
<dbReference type="EMBL" id="RCMK01000803">
    <property type="protein sequence ID" value="KAG2911917.1"/>
    <property type="molecule type" value="Genomic_DNA"/>
</dbReference>
<protein>
    <submittedName>
        <fullName evidence="1">Uncharacterized protein</fullName>
    </submittedName>
</protein>
<proteinExistence type="predicted"/>
<reference evidence="1" key="1">
    <citation type="submission" date="2018-10" db="EMBL/GenBank/DDBJ databases">
        <title>Effector identification in a new, highly contiguous assembly of the strawberry crown rot pathogen Phytophthora cactorum.</title>
        <authorList>
            <person name="Armitage A.D."/>
            <person name="Nellist C.F."/>
            <person name="Bates H."/>
            <person name="Vickerstaff R.J."/>
            <person name="Harrison R.J."/>
        </authorList>
    </citation>
    <scope>NUCLEOTIDE SEQUENCE</scope>
    <source>
        <strain evidence="1">4040</strain>
    </source>
</reference>
<name>A0A8T1K8X1_9STRA</name>
<sequence length="45" mass="5275">MTEDAHLTLQLGRVDTVTERQHLMATLRRIRVERLRFRMGEAGPL</sequence>
<organism evidence="1 2">
    <name type="scientific">Phytophthora cactorum</name>
    <dbReference type="NCBI Taxonomy" id="29920"/>
    <lineage>
        <taxon>Eukaryota</taxon>
        <taxon>Sar</taxon>
        <taxon>Stramenopiles</taxon>
        <taxon>Oomycota</taxon>
        <taxon>Peronosporomycetes</taxon>
        <taxon>Peronosporales</taxon>
        <taxon>Peronosporaceae</taxon>
        <taxon>Phytophthora</taxon>
    </lineage>
</organism>
<accession>A0A8T1K8X1</accession>
<evidence type="ECO:0000313" key="2">
    <source>
        <dbReference type="Proteomes" id="UP000736787"/>
    </source>
</evidence>